<dbReference type="InterPro" id="IPR026353">
    <property type="entry name" value="Hypoxan-DNA_Glyclase"/>
</dbReference>
<evidence type="ECO:0000313" key="2">
    <source>
        <dbReference type="EMBL" id="HIV00409.1"/>
    </source>
</evidence>
<dbReference type="InterPro" id="IPR005122">
    <property type="entry name" value="Uracil-DNA_glycosylase-like"/>
</dbReference>
<dbReference type="InterPro" id="IPR036895">
    <property type="entry name" value="Uracil-DNA_glycosylase-like_sf"/>
</dbReference>
<sequence length="173" mass="19133">MTRACVTHEAIEPVFDADSRVLLLGTMPSPRSRAERFYYAHPQNRMWRVLAAVFESPLPVTVEEKKQFLLSHRIAMWDVLASCEIEGASDTSIRNPVPNDLDRIFSVAAISVVFTAGGTAHRLLKKLTGRDSVRLPSTSPANCAMPTESLVEAYRIVARATEGQTIDEAAVFM</sequence>
<keyword evidence="2" id="KW-0378">Hydrolase</keyword>
<dbReference type="EMBL" id="DVOH01000037">
    <property type="protein sequence ID" value="HIV00409.1"/>
    <property type="molecule type" value="Genomic_DNA"/>
</dbReference>
<dbReference type="EC" id="3.2.2.15" evidence="2"/>
<keyword evidence="2" id="KW-0326">Glycosidase</keyword>
<organism evidence="2 3">
    <name type="scientific">Candidatus Stercoripulliclostridium merdipullorum</name>
    <dbReference type="NCBI Taxonomy" id="2840952"/>
    <lineage>
        <taxon>Bacteria</taxon>
        <taxon>Bacillati</taxon>
        <taxon>Bacillota</taxon>
        <taxon>Clostridia</taxon>
        <taxon>Eubacteriales</taxon>
        <taxon>Candidatus Stercoripulliclostridium</taxon>
    </lineage>
</organism>
<dbReference type="SUPFAM" id="SSF52141">
    <property type="entry name" value="Uracil-DNA glycosylase-like"/>
    <property type="match status" value="1"/>
</dbReference>
<dbReference type="SMART" id="SM00987">
    <property type="entry name" value="UreE_C"/>
    <property type="match status" value="1"/>
</dbReference>
<feature type="domain" description="Uracil-DNA glycosylase-like" evidence="1">
    <location>
        <begin position="12"/>
        <end position="155"/>
    </location>
</feature>
<dbReference type="Pfam" id="PF03167">
    <property type="entry name" value="UDG"/>
    <property type="match status" value="1"/>
</dbReference>
<dbReference type="GO" id="GO:0033958">
    <property type="term" value="F:DNA-deoxyinosine glycosylase activity"/>
    <property type="evidence" value="ECO:0007669"/>
    <property type="project" value="UniProtKB-EC"/>
</dbReference>
<reference evidence="2" key="1">
    <citation type="submission" date="2020-10" db="EMBL/GenBank/DDBJ databases">
        <authorList>
            <person name="Gilroy R."/>
        </authorList>
    </citation>
    <scope>NUCLEOTIDE SEQUENCE</scope>
    <source>
        <strain evidence="2">23406</strain>
    </source>
</reference>
<reference evidence="2" key="2">
    <citation type="journal article" date="2021" name="PeerJ">
        <title>Extensive microbial diversity within the chicken gut microbiome revealed by metagenomics and culture.</title>
        <authorList>
            <person name="Gilroy R."/>
            <person name="Ravi A."/>
            <person name="Getino M."/>
            <person name="Pursley I."/>
            <person name="Horton D.L."/>
            <person name="Alikhan N.F."/>
            <person name="Baker D."/>
            <person name="Gharbi K."/>
            <person name="Hall N."/>
            <person name="Watson M."/>
            <person name="Adriaenssens E.M."/>
            <person name="Foster-Nyarko E."/>
            <person name="Jarju S."/>
            <person name="Secka A."/>
            <person name="Antonio M."/>
            <person name="Oren A."/>
            <person name="Chaudhuri R.R."/>
            <person name="La Ragione R."/>
            <person name="Hildebrand F."/>
            <person name="Pallen M.J."/>
        </authorList>
    </citation>
    <scope>NUCLEOTIDE SEQUENCE</scope>
    <source>
        <strain evidence="2">23406</strain>
    </source>
</reference>
<dbReference type="Proteomes" id="UP000886891">
    <property type="component" value="Unassembled WGS sequence"/>
</dbReference>
<gene>
    <name evidence="2" type="ORF">IAB14_04790</name>
</gene>
<dbReference type="AlphaFoldDB" id="A0A9D1NCZ8"/>
<protein>
    <submittedName>
        <fullName evidence="2">DNA-deoxyinosine glycosylase</fullName>
        <ecNumber evidence="2">3.2.2.15</ecNumber>
    </submittedName>
</protein>
<name>A0A9D1NCZ8_9FIRM</name>
<proteinExistence type="predicted"/>
<evidence type="ECO:0000259" key="1">
    <source>
        <dbReference type="SMART" id="SM00986"/>
    </source>
</evidence>
<comment type="caution">
    <text evidence="2">The sequence shown here is derived from an EMBL/GenBank/DDBJ whole genome shotgun (WGS) entry which is preliminary data.</text>
</comment>
<dbReference type="SMART" id="SM00986">
    <property type="entry name" value="UDG"/>
    <property type="match status" value="1"/>
</dbReference>
<dbReference type="NCBIfam" id="TIGR04274">
    <property type="entry name" value="hypoxanDNAglyco"/>
    <property type="match status" value="1"/>
</dbReference>
<dbReference type="Gene3D" id="3.40.470.10">
    <property type="entry name" value="Uracil-DNA glycosylase-like domain"/>
    <property type="match status" value="1"/>
</dbReference>
<dbReference type="CDD" id="cd10032">
    <property type="entry name" value="UDG-F6_HDG"/>
    <property type="match status" value="1"/>
</dbReference>
<evidence type="ECO:0000313" key="3">
    <source>
        <dbReference type="Proteomes" id="UP000886891"/>
    </source>
</evidence>
<accession>A0A9D1NCZ8</accession>